<dbReference type="InterPro" id="IPR050259">
    <property type="entry name" value="SDR"/>
</dbReference>
<dbReference type="PANTHER" id="PTHR42879">
    <property type="entry name" value="3-OXOACYL-(ACYL-CARRIER-PROTEIN) REDUCTASE"/>
    <property type="match status" value="1"/>
</dbReference>
<reference evidence="4 5" key="2">
    <citation type="submission" date="2007-08" db="EMBL/GenBank/DDBJ databases">
        <authorList>
            <person name="Fulton L."/>
            <person name="Clifton S."/>
            <person name="Fulton B."/>
            <person name="Xu J."/>
            <person name="Minx P."/>
            <person name="Pepin K.H."/>
            <person name="Johnson M."/>
            <person name="Thiruvilangam P."/>
            <person name="Bhonagiri V."/>
            <person name="Nash W.E."/>
            <person name="Wang C."/>
            <person name="Mardis E.R."/>
            <person name="Wilson R.K."/>
        </authorList>
    </citation>
    <scope>NUCLEOTIDE SEQUENCE [LARGE SCALE GENOMIC DNA]</scope>
    <source>
        <strain evidence="4 5">DSM 753</strain>
    </source>
</reference>
<dbReference type="GO" id="GO:0016491">
    <property type="term" value="F:oxidoreductase activity"/>
    <property type="evidence" value="ECO:0007669"/>
    <property type="project" value="UniProtKB-KW"/>
</dbReference>
<proteinExistence type="inferred from homology"/>
<keyword evidence="3" id="KW-0443">Lipid metabolism</keyword>
<accession>A7VYC8</accession>
<dbReference type="InterPro" id="IPR036291">
    <property type="entry name" value="NAD(P)-bd_dom_sf"/>
</dbReference>
<evidence type="ECO:0000256" key="3">
    <source>
        <dbReference type="ARBA" id="ARBA00023221"/>
    </source>
</evidence>
<evidence type="ECO:0000256" key="1">
    <source>
        <dbReference type="ARBA" id="ARBA00006484"/>
    </source>
</evidence>
<evidence type="ECO:0000313" key="4">
    <source>
        <dbReference type="EMBL" id="EDO59555.1"/>
    </source>
</evidence>
<dbReference type="AlphaFoldDB" id="A7VYC8"/>
<dbReference type="SUPFAM" id="SSF51735">
    <property type="entry name" value="NAD(P)-binding Rossmann-fold domains"/>
    <property type="match status" value="1"/>
</dbReference>
<protein>
    <submittedName>
        <fullName evidence="4">Oxidoreductase, short chain dehydrogenase/reductase family protein</fullName>
    </submittedName>
</protein>
<dbReference type="EMBL" id="ABCB02000021">
    <property type="protein sequence ID" value="EDO59555.1"/>
    <property type="molecule type" value="Genomic_DNA"/>
</dbReference>
<keyword evidence="2" id="KW-0560">Oxidoreductase</keyword>
<dbReference type="PRINTS" id="PR00081">
    <property type="entry name" value="GDHRDH"/>
</dbReference>
<comment type="caution">
    <text evidence="4">The sequence shown here is derived from an EMBL/GenBank/DDBJ whole genome shotgun (WGS) entry which is preliminary data.</text>
</comment>
<dbReference type="FunFam" id="3.40.50.720:FF:000084">
    <property type="entry name" value="Short-chain dehydrogenase reductase"/>
    <property type="match status" value="1"/>
</dbReference>
<organism evidence="4 5">
    <name type="scientific">[Clostridium] leptum DSM 753</name>
    <dbReference type="NCBI Taxonomy" id="428125"/>
    <lineage>
        <taxon>Bacteria</taxon>
        <taxon>Bacillati</taxon>
        <taxon>Bacillota</taxon>
        <taxon>Clostridia</taxon>
        <taxon>Eubacteriales</taxon>
        <taxon>Oscillospiraceae</taxon>
        <taxon>Oscillospiraceae incertae sedis</taxon>
    </lineage>
</organism>
<dbReference type="GO" id="GO:0008206">
    <property type="term" value="P:bile acid metabolic process"/>
    <property type="evidence" value="ECO:0007669"/>
    <property type="project" value="UniProtKB-ARBA"/>
</dbReference>
<keyword evidence="3" id="KW-0753">Steroid metabolism</keyword>
<evidence type="ECO:0000313" key="5">
    <source>
        <dbReference type="Proteomes" id="UP000003490"/>
    </source>
</evidence>
<dbReference type="HOGENOM" id="CLU_010194_1_0_9"/>
<gene>
    <name evidence="4" type="ORF">CLOLEP_03605</name>
</gene>
<dbReference type="PANTHER" id="PTHR42879:SF2">
    <property type="entry name" value="3-OXOACYL-[ACYL-CARRIER-PROTEIN] REDUCTASE FABG"/>
    <property type="match status" value="1"/>
</dbReference>
<dbReference type="InterPro" id="IPR002347">
    <property type="entry name" value="SDR_fam"/>
</dbReference>
<reference evidence="4 5" key="1">
    <citation type="submission" date="2007-08" db="EMBL/GenBank/DDBJ databases">
        <title>Draft genome sequence of Clostridium leptum (DSM 753).</title>
        <authorList>
            <person name="Sudarsanam P."/>
            <person name="Ley R."/>
            <person name="Guruge J."/>
            <person name="Turnbaugh P.J."/>
            <person name="Mahowald M."/>
            <person name="Liep D."/>
            <person name="Gordon J."/>
        </authorList>
    </citation>
    <scope>NUCLEOTIDE SEQUENCE [LARGE SCALE GENOMIC DNA]</scope>
    <source>
        <strain evidence="4 5">DSM 753</strain>
    </source>
</reference>
<dbReference type="InterPro" id="IPR020904">
    <property type="entry name" value="Sc_DH/Rdtase_CS"/>
</dbReference>
<dbReference type="PRINTS" id="PR00080">
    <property type="entry name" value="SDRFAMILY"/>
</dbReference>
<comment type="similarity">
    <text evidence="1">Belongs to the short-chain dehydrogenases/reductases (SDR) family.</text>
</comment>
<sequence>MKGGSCIIMGFQNKTAVITGGALGIGRCLTRAFADAGCRIAFFDCGQRAGEENLNFLQRTGKDALFFCGNGEAPEALEAFVQKTINTYGNIDYLINNMCINRGGLLTPCGYEDFLAVLKVGVAAPYYLTQRFLPYFNSGGCVVNLSSTRAVQSQENTESYTAAKGGVAALTHAMAVSLAGRVRVNAIAPGWIDTGAYYREGYVPGDSPADRRQHPSGRIGVPEDIARTALFLCDEENSFINGETITVDGGMTKLMVYHNDCGWKYRPEE</sequence>
<dbReference type="Pfam" id="PF13561">
    <property type="entry name" value="adh_short_C2"/>
    <property type="match status" value="1"/>
</dbReference>
<dbReference type="Gene3D" id="3.40.50.720">
    <property type="entry name" value="NAD(P)-binding Rossmann-like Domain"/>
    <property type="match status" value="1"/>
</dbReference>
<dbReference type="eggNOG" id="COG1028">
    <property type="taxonomic scope" value="Bacteria"/>
</dbReference>
<name>A7VYC8_9FIRM</name>
<dbReference type="PROSITE" id="PS00061">
    <property type="entry name" value="ADH_SHORT"/>
    <property type="match status" value="1"/>
</dbReference>
<dbReference type="Proteomes" id="UP000003490">
    <property type="component" value="Unassembled WGS sequence"/>
</dbReference>
<evidence type="ECO:0000256" key="2">
    <source>
        <dbReference type="ARBA" id="ARBA00023002"/>
    </source>
</evidence>